<organism evidence="1 2">
    <name type="scientific">Discostella pseudostelligera</name>
    <dbReference type="NCBI Taxonomy" id="259834"/>
    <lineage>
        <taxon>Eukaryota</taxon>
        <taxon>Sar</taxon>
        <taxon>Stramenopiles</taxon>
        <taxon>Ochrophyta</taxon>
        <taxon>Bacillariophyta</taxon>
        <taxon>Coscinodiscophyceae</taxon>
        <taxon>Thalassiosirophycidae</taxon>
        <taxon>Stephanodiscales</taxon>
        <taxon>Stephanodiscaceae</taxon>
        <taxon>Discostella</taxon>
    </lineage>
</organism>
<accession>A0ABD3LZ72</accession>
<dbReference type="AlphaFoldDB" id="A0ABD3LZ72"/>
<gene>
    <name evidence="1" type="ORF">ACHAWU_002590</name>
</gene>
<keyword evidence="2" id="KW-1185">Reference proteome</keyword>
<dbReference type="Proteomes" id="UP001530293">
    <property type="component" value="Unassembled WGS sequence"/>
</dbReference>
<evidence type="ECO:0000313" key="2">
    <source>
        <dbReference type="Proteomes" id="UP001530293"/>
    </source>
</evidence>
<proteinExistence type="predicted"/>
<comment type="caution">
    <text evidence="1">The sequence shown here is derived from an EMBL/GenBank/DDBJ whole genome shotgun (WGS) entry which is preliminary data.</text>
</comment>
<name>A0ABD3LZ72_9STRA</name>
<sequence>MTSAAMFIPRSGATLSRKLSRTTWSSIRHTPSSYCSYSHSCRRRLYHNSTAHYAADDVATSSGSGSSSTLQNYPPCAIQVPPPPSWSIHELRLTSSSSNSDDSISQEELATLARRCLIDIRYLSPERREELREHVGGIMRCASVLLESRHLNSRKDICDNEDVCQSNGLTDEEVYDAPRGLTKMPIRSENEADNDWKMCDFKETKAIMQSHSVRSKMIKSDNGDMYFSVVTNQK</sequence>
<reference evidence="1 2" key="1">
    <citation type="submission" date="2024-10" db="EMBL/GenBank/DDBJ databases">
        <title>Updated reference genomes for cyclostephanoid diatoms.</title>
        <authorList>
            <person name="Roberts W.R."/>
            <person name="Alverson A.J."/>
        </authorList>
    </citation>
    <scope>NUCLEOTIDE SEQUENCE [LARGE SCALE GENOMIC DNA]</scope>
    <source>
        <strain evidence="1 2">AJA232-27</strain>
    </source>
</reference>
<dbReference type="EMBL" id="JALLBG020000299">
    <property type="protein sequence ID" value="KAL3756687.1"/>
    <property type="molecule type" value="Genomic_DNA"/>
</dbReference>
<evidence type="ECO:0000313" key="1">
    <source>
        <dbReference type="EMBL" id="KAL3756687.1"/>
    </source>
</evidence>
<protein>
    <submittedName>
        <fullName evidence="1">Uncharacterized protein</fullName>
    </submittedName>
</protein>